<dbReference type="InterPro" id="IPR034660">
    <property type="entry name" value="DinB/YfiT-like"/>
</dbReference>
<reference evidence="2 3" key="1">
    <citation type="submission" date="2023-06" db="EMBL/GenBank/DDBJ databases">
        <title>Novel species in genus Planococcus.</title>
        <authorList>
            <person name="Ning S."/>
        </authorList>
    </citation>
    <scope>NUCLEOTIDE SEQUENCE [LARGE SCALE GENOMIC DNA]</scope>
    <source>
        <strain evidence="2 3">N064</strain>
    </source>
</reference>
<protein>
    <submittedName>
        <fullName evidence="2">DinB family protein</fullName>
    </submittedName>
</protein>
<dbReference type="SUPFAM" id="SSF109854">
    <property type="entry name" value="DinB/YfiT-like putative metalloenzymes"/>
    <property type="match status" value="1"/>
</dbReference>
<feature type="domain" description="DinB-like" evidence="1">
    <location>
        <begin position="24"/>
        <end position="149"/>
    </location>
</feature>
<organism evidence="2 3">
    <name type="scientific">Planococcus liqunii</name>
    <dbReference type="NCBI Taxonomy" id="3058394"/>
    <lineage>
        <taxon>Bacteria</taxon>
        <taxon>Bacillati</taxon>
        <taxon>Bacillota</taxon>
        <taxon>Bacilli</taxon>
        <taxon>Bacillales</taxon>
        <taxon>Caryophanaceae</taxon>
        <taxon>Planococcus</taxon>
    </lineage>
</organism>
<keyword evidence="3" id="KW-1185">Reference proteome</keyword>
<evidence type="ECO:0000259" key="1">
    <source>
        <dbReference type="Pfam" id="PF12867"/>
    </source>
</evidence>
<dbReference type="RefSeq" id="WP_301726923.1">
    <property type="nucleotide sequence ID" value="NZ_JAUJWW010000007.1"/>
</dbReference>
<dbReference type="EMBL" id="JAUJWW010000007">
    <property type="protein sequence ID" value="MDN7228580.1"/>
    <property type="molecule type" value="Genomic_DNA"/>
</dbReference>
<gene>
    <name evidence="2" type="ORF">QWY15_14970</name>
</gene>
<dbReference type="Proteomes" id="UP001172054">
    <property type="component" value="Unassembled WGS sequence"/>
</dbReference>
<proteinExistence type="predicted"/>
<evidence type="ECO:0000313" key="3">
    <source>
        <dbReference type="Proteomes" id="UP001172054"/>
    </source>
</evidence>
<dbReference type="Pfam" id="PF12867">
    <property type="entry name" value="DinB_2"/>
    <property type="match status" value="1"/>
</dbReference>
<evidence type="ECO:0000313" key="2">
    <source>
        <dbReference type="EMBL" id="MDN7228580.1"/>
    </source>
</evidence>
<sequence length="166" mass="19474">MSKKEFILDQLAVCRNTDSWFKPLSKALEGLTAEQASWKPNKDSHSIAQIASHLFFYNERWLQRFRGQIINDYPETNASTFTELNNVTEENWIALAQHLDQSLEKWQQAIGQATEEALHKNIPEFPEEAVWWEALSNLCTHNAYHIGQMIYIRKMQGSWIIAEDWY</sequence>
<accession>A0ABT8MV16</accession>
<dbReference type="Gene3D" id="1.20.120.450">
    <property type="entry name" value="dinb family like domain"/>
    <property type="match status" value="1"/>
</dbReference>
<comment type="caution">
    <text evidence="2">The sequence shown here is derived from an EMBL/GenBank/DDBJ whole genome shotgun (WGS) entry which is preliminary data.</text>
</comment>
<name>A0ABT8MV16_9BACL</name>
<dbReference type="InterPro" id="IPR024775">
    <property type="entry name" value="DinB-like"/>
</dbReference>